<evidence type="ECO:0000313" key="3">
    <source>
        <dbReference type="Proteomes" id="UP000232638"/>
    </source>
</evidence>
<dbReference type="Gene3D" id="3.40.630.30">
    <property type="match status" value="1"/>
</dbReference>
<proteinExistence type="predicted"/>
<sequence length="297" mass="32255">MLYCALQQMTAVTSPPWPFAQLPDRQGIRMTTPTHLHHEMRRLDPRFTPLNLRIRPSGRADRERLDLCFRTLSPESSRLRFFATKRALSDKELDFFSGADGGDHIALAAIRLDEQGQEQEALGFVRCVRLVPRGPCAEFSITVLDAEQGRGLGSALADAVMQAAAAAGIRQLCFEVLADNMQMRKLAHHMGGTARRVEDGTLEYDCALTPAPAAAPTLAPEPLPAPALVAAPTAAPSPPAPAAPPAWVLPWFVGPRGLVGAWFQGVDETLVLAQRAQTDLLHWWGIRSPEHATPGAV</sequence>
<dbReference type="InterPro" id="IPR016181">
    <property type="entry name" value="Acyl_CoA_acyltransferase"/>
</dbReference>
<accession>A0A2K8UE17</accession>
<dbReference type="InterPro" id="IPR000182">
    <property type="entry name" value="GNAT_dom"/>
</dbReference>
<dbReference type="AlphaFoldDB" id="A0A2K8UE17"/>
<evidence type="ECO:0000259" key="1">
    <source>
        <dbReference type="PROSITE" id="PS51186"/>
    </source>
</evidence>
<reference evidence="2 3" key="1">
    <citation type="submission" date="2017-03" db="EMBL/GenBank/DDBJ databases">
        <title>Complete genome sequence of Candidatus 'Thiodictyon syntrophicum' sp. nov. strain Cad16T, a photolithoautotroph purple sulfur bacterium isolated from an alpine meromictic lake.</title>
        <authorList>
            <person name="Luedin S.M."/>
            <person name="Pothier J.F."/>
            <person name="Danza F."/>
            <person name="Storelli N."/>
            <person name="Wittwer M."/>
            <person name="Tonolla M."/>
        </authorList>
    </citation>
    <scope>NUCLEOTIDE SEQUENCE [LARGE SCALE GENOMIC DNA]</scope>
    <source>
        <strain evidence="2 3">Cad16T</strain>
    </source>
</reference>
<evidence type="ECO:0000313" key="2">
    <source>
        <dbReference type="EMBL" id="AUB83843.1"/>
    </source>
</evidence>
<dbReference type="Pfam" id="PF00583">
    <property type="entry name" value="Acetyltransf_1"/>
    <property type="match status" value="1"/>
</dbReference>
<dbReference type="KEGG" id="tsy:THSYN_24785"/>
<protein>
    <recommendedName>
        <fullName evidence="1">N-acetyltransferase domain-containing protein</fullName>
    </recommendedName>
</protein>
<dbReference type="EMBL" id="CP020370">
    <property type="protein sequence ID" value="AUB83843.1"/>
    <property type="molecule type" value="Genomic_DNA"/>
</dbReference>
<dbReference type="Proteomes" id="UP000232638">
    <property type="component" value="Chromosome"/>
</dbReference>
<keyword evidence="3" id="KW-1185">Reference proteome</keyword>
<dbReference type="SUPFAM" id="SSF55729">
    <property type="entry name" value="Acyl-CoA N-acyltransferases (Nat)"/>
    <property type="match status" value="1"/>
</dbReference>
<feature type="domain" description="N-acetyltransferase" evidence="1">
    <location>
        <begin position="52"/>
        <end position="209"/>
    </location>
</feature>
<dbReference type="PROSITE" id="PS51186">
    <property type="entry name" value="GNAT"/>
    <property type="match status" value="1"/>
</dbReference>
<dbReference type="GO" id="GO:0016747">
    <property type="term" value="F:acyltransferase activity, transferring groups other than amino-acyl groups"/>
    <property type="evidence" value="ECO:0007669"/>
    <property type="project" value="InterPro"/>
</dbReference>
<name>A0A2K8UE17_9GAMM</name>
<gene>
    <name evidence="2" type="ORF">THSYN_24785</name>
</gene>
<organism evidence="2 3">
    <name type="scientific">Candidatus Thiodictyon syntrophicum</name>
    <dbReference type="NCBI Taxonomy" id="1166950"/>
    <lineage>
        <taxon>Bacteria</taxon>
        <taxon>Pseudomonadati</taxon>
        <taxon>Pseudomonadota</taxon>
        <taxon>Gammaproteobacteria</taxon>
        <taxon>Chromatiales</taxon>
        <taxon>Chromatiaceae</taxon>
        <taxon>Thiodictyon</taxon>
    </lineage>
</organism>